<feature type="region of interest" description="Disordered" evidence="1">
    <location>
        <begin position="35"/>
        <end position="55"/>
    </location>
</feature>
<protein>
    <submittedName>
        <fullName evidence="2 3">Uncharacterized protein</fullName>
    </submittedName>
</protein>
<dbReference type="Proteomes" id="UP000005240">
    <property type="component" value="Unassembled WGS sequence"/>
</dbReference>
<evidence type="ECO:0000313" key="2">
    <source>
        <dbReference type="EMBL" id="OAV94124.1"/>
    </source>
</evidence>
<feature type="compositionally biased region" description="Polar residues" evidence="1">
    <location>
        <begin position="82"/>
        <end position="93"/>
    </location>
</feature>
<dbReference type="OrthoDB" id="10614636at2759"/>
<accession>A0A0C4EU15</accession>
<sequence>MYPLLGTLNRLHPPRTRQAVPGACFFGKSGAVPGYRPQVPPIPRGGRGAGSPGHQSRFGYGYVDLVSSWNVDPLTHQYASHPPSNQLNAGQST</sequence>
<proteinExistence type="predicted"/>
<evidence type="ECO:0000313" key="3">
    <source>
        <dbReference type="EnsemblFungi" id="PTTG_04294-t43_1-p1"/>
    </source>
</evidence>
<reference evidence="3 4" key="3">
    <citation type="journal article" date="2017" name="G3 (Bethesda)">
        <title>Comparative analysis highlights variable genome content of wheat rusts and divergence of the mating loci.</title>
        <authorList>
            <person name="Cuomo C.A."/>
            <person name="Bakkeren G."/>
            <person name="Khalil H.B."/>
            <person name="Panwar V."/>
            <person name="Joly D."/>
            <person name="Linning R."/>
            <person name="Sakthikumar S."/>
            <person name="Song X."/>
            <person name="Adiconis X."/>
            <person name="Fan L."/>
            <person name="Goldberg J.M."/>
            <person name="Levin J.Z."/>
            <person name="Young S."/>
            <person name="Zeng Q."/>
            <person name="Anikster Y."/>
            <person name="Bruce M."/>
            <person name="Wang M."/>
            <person name="Yin C."/>
            <person name="McCallum B."/>
            <person name="Szabo L.J."/>
            <person name="Hulbert S."/>
            <person name="Chen X."/>
            <person name="Fellers J.P."/>
        </authorList>
    </citation>
    <scope>NUCLEOTIDE SEQUENCE</scope>
    <source>
        <strain evidence="3">isolate 1-1 / race 1 (BBBD)</strain>
        <strain evidence="4">Isolate 1-1 / race 1 (BBBD)</strain>
    </source>
</reference>
<keyword evidence="4" id="KW-1185">Reference proteome</keyword>
<dbReference type="EMBL" id="ADAS02000043">
    <property type="protein sequence ID" value="OAV94124.1"/>
    <property type="molecule type" value="Genomic_DNA"/>
</dbReference>
<organism evidence="2">
    <name type="scientific">Puccinia triticina (isolate 1-1 / race 1 (BBBD))</name>
    <name type="common">Brown leaf rust fungus</name>
    <dbReference type="NCBI Taxonomy" id="630390"/>
    <lineage>
        <taxon>Eukaryota</taxon>
        <taxon>Fungi</taxon>
        <taxon>Dikarya</taxon>
        <taxon>Basidiomycota</taxon>
        <taxon>Pucciniomycotina</taxon>
        <taxon>Pucciniomycetes</taxon>
        <taxon>Pucciniales</taxon>
        <taxon>Pucciniaceae</taxon>
        <taxon>Puccinia</taxon>
    </lineage>
</organism>
<name>A0A0C4EU15_PUCT1</name>
<dbReference type="VEuPathDB" id="FungiDB:PTTG_04294"/>
<reference evidence="2" key="1">
    <citation type="submission" date="2009-11" db="EMBL/GenBank/DDBJ databases">
        <authorList>
            <consortium name="The Broad Institute Genome Sequencing Platform"/>
            <person name="Ward D."/>
            <person name="Feldgarden M."/>
            <person name="Earl A."/>
            <person name="Young S.K."/>
            <person name="Zeng Q."/>
            <person name="Koehrsen M."/>
            <person name="Alvarado L."/>
            <person name="Berlin A."/>
            <person name="Bochicchio J."/>
            <person name="Borenstein D."/>
            <person name="Chapman S.B."/>
            <person name="Chen Z."/>
            <person name="Engels R."/>
            <person name="Freedman E."/>
            <person name="Gellesch M."/>
            <person name="Goldberg J."/>
            <person name="Griggs A."/>
            <person name="Gujja S."/>
            <person name="Heilman E."/>
            <person name="Heiman D."/>
            <person name="Hepburn T."/>
            <person name="Howarth C."/>
            <person name="Jen D."/>
            <person name="Larson L."/>
            <person name="Lewis B."/>
            <person name="Mehta T."/>
            <person name="Park D."/>
            <person name="Pearson M."/>
            <person name="Roberts A."/>
            <person name="Saif S."/>
            <person name="Shea T."/>
            <person name="Shenoy N."/>
            <person name="Sisk P."/>
            <person name="Stolte C."/>
            <person name="Sykes S."/>
            <person name="Thomson T."/>
            <person name="Walk T."/>
            <person name="White J."/>
            <person name="Yandava C."/>
            <person name="Izard J."/>
            <person name="Baranova O.V."/>
            <person name="Blanton J.M."/>
            <person name="Tanner A.C."/>
            <person name="Dewhirst F.E."/>
            <person name="Haas B."/>
            <person name="Nusbaum C."/>
            <person name="Birren B."/>
        </authorList>
    </citation>
    <scope>NUCLEOTIDE SEQUENCE [LARGE SCALE GENOMIC DNA]</scope>
    <source>
        <strain evidence="2">1-1 BBBD Race 1</strain>
    </source>
</reference>
<gene>
    <name evidence="2" type="ORF">PTTG_04294</name>
</gene>
<evidence type="ECO:0000256" key="1">
    <source>
        <dbReference type="SAM" id="MobiDB-lite"/>
    </source>
</evidence>
<dbReference type="AlphaFoldDB" id="A0A0C4EU15"/>
<dbReference type="EnsemblFungi" id="PTTG_04294-t43_1">
    <property type="protein sequence ID" value="PTTG_04294-t43_1-p1"/>
    <property type="gene ID" value="PTTG_04294"/>
</dbReference>
<evidence type="ECO:0000313" key="4">
    <source>
        <dbReference type="Proteomes" id="UP000005240"/>
    </source>
</evidence>
<reference evidence="2" key="2">
    <citation type="submission" date="2016-05" db="EMBL/GenBank/DDBJ databases">
        <title>Comparative analysis highlights variable genome content of wheat rusts and divergence of the mating loci.</title>
        <authorList>
            <person name="Cuomo C.A."/>
            <person name="Bakkeren G."/>
            <person name="Szabo L."/>
            <person name="Khalil H."/>
            <person name="Joly D."/>
            <person name="Goldberg J."/>
            <person name="Young S."/>
            <person name="Zeng Q."/>
            <person name="Fellers J."/>
        </authorList>
    </citation>
    <scope>NUCLEOTIDE SEQUENCE [LARGE SCALE GENOMIC DNA]</scope>
    <source>
        <strain evidence="2">1-1 BBBD Race 1</strain>
    </source>
</reference>
<reference evidence="3" key="4">
    <citation type="submission" date="2025-05" db="UniProtKB">
        <authorList>
            <consortium name="EnsemblFungi"/>
        </authorList>
    </citation>
    <scope>IDENTIFICATION</scope>
    <source>
        <strain evidence="3">isolate 1-1 / race 1 (BBBD)</strain>
    </source>
</reference>
<feature type="region of interest" description="Disordered" evidence="1">
    <location>
        <begin position="74"/>
        <end position="93"/>
    </location>
</feature>